<dbReference type="InterPro" id="IPR035959">
    <property type="entry name" value="RutC-like_sf"/>
</dbReference>
<dbReference type="CDD" id="cd02199">
    <property type="entry name" value="YjgF_YER057c_UK114_like_1"/>
    <property type="match status" value="1"/>
</dbReference>
<protein>
    <submittedName>
        <fullName evidence="1">Uncharacterized protein</fullName>
    </submittedName>
</protein>
<dbReference type="AlphaFoldDB" id="A0A7R8WV57"/>
<organism evidence="1">
    <name type="scientific">Cyprideis torosa</name>
    <dbReference type="NCBI Taxonomy" id="163714"/>
    <lineage>
        <taxon>Eukaryota</taxon>
        <taxon>Metazoa</taxon>
        <taxon>Ecdysozoa</taxon>
        <taxon>Arthropoda</taxon>
        <taxon>Crustacea</taxon>
        <taxon>Oligostraca</taxon>
        <taxon>Ostracoda</taxon>
        <taxon>Podocopa</taxon>
        <taxon>Podocopida</taxon>
        <taxon>Cytherocopina</taxon>
        <taxon>Cytheroidea</taxon>
        <taxon>Cytherideidae</taxon>
        <taxon>Cyprideis</taxon>
    </lineage>
</organism>
<dbReference type="SUPFAM" id="SSF55298">
    <property type="entry name" value="YjgF-like"/>
    <property type="match status" value="1"/>
</dbReference>
<gene>
    <name evidence="1" type="ORF">CTOB1V02_LOCUS12896</name>
</gene>
<reference evidence="1" key="1">
    <citation type="submission" date="2020-11" db="EMBL/GenBank/DDBJ databases">
        <authorList>
            <person name="Tran Van P."/>
        </authorList>
    </citation>
    <scope>NUCLEOTIDE SEQUENCE</scope>
</reference>
<dbReference type="EMBL" id="OB671084">
    <property type="protein sequence ID" value="CAD7235080.1"/>
    <property type="molecule type" value="Genomic_DNA"/>
</dbReference>
<sequence length="133" mass="13888">MVFVAGQVPIGGADKAGEAYKGKAGADIDMETAQAAATQCGLNILRQIGDAVEGDWNCVKRCVKLGGFVNCTPDYTDMSLVINAASDLMVAALVALFAALGYAFSNTSRTSTSFLTEEETSAYANQIIAYGNE</sequence>
<dbReference type="OrthoDB" id="309640at2759"/>
<feature type="non-terminal residue" evidence="1">
    <location>
        <position position="1"/>
    </location>
</feature>
<dbReference type="PANTHER" id="PTHR43760:SF1">
    <property type="entry name" value="ENDORIBONUCLEASE L-PSP_CHORISMATE MUTASE-LIKE DOMAIN-CONTAINING PROTEIN"/>
    <property type="match status" value="1"/>
</dbReference>
<dbReference type="PANTHER" id="PTHR43760">
    <property type="entry name" value="ENDORIBONUCLEASE-RELATED"/>
    <property type="match status" value="1"/>
</dbReference>
<dbReference type="Gene3D" id="3.30.1330.40">
    <property type="entry name" value="RutC-like"/>
    <property type="match status" value="1"/>
</dbReference>
<accession>A0A7R8WV57</accession>
<evidence type="ECO:0000313" key="1">
    <source>
        <dbReference type="EMBL" id="CAD7235080.1"/>
    </source>
</evidence>
<name>A0A7R8WV57_9CRUS</name>
<proteinExistence type="predicted"/>
<dbReference type="InterPro" id="IPR013813">
    <property type="entry name" value="Endoribo_LPSP/chorism_mut-like"/>
</dbReference>